<dbReference type="PANTHER" id="PTHR11991:SF0">
    <property type="entry name" value="TRANSLATIONALLY-CONTROLLED TUMOR PROTEIN"/>
    <property type="match status" value="1"/>
</dbReference>
<dbReference type="GeneID" id="9226585"/>
<dbReference type="Pfam" id="PF00838">
    <property type="entry name" value="TCTP"/>
    <property type="match status" value="1"/>
</dbReference>
<dbReference type="PROSITE" id="PS01002">
    <property type="entry name" value="TCTP_1"/>
    <property type="match status" value="1"/>
</dbReference>
<dbReference type="PANTHER" id="PTHR11991">
    <property type="entry name" value="TRANSLATIONALLY CONTROLLED TUMOR PROTEIN-RELATED"/>
    <property type="match status" value="1"/>
</dbReference>
<dbReference type="Proteomes" id="UP000002035">
    <property type="component" value="Unassembled WGS sequence"/>
</dbReference>
<evidence type="ECO:0000259" key="3">
    <source>
        <dbReference type="PROSITE" id="PS51797"/>
    </source>
</evidence>
<dbReference type="VEuPathDB" id="FungiDB:MCYG_08730"/>
<dbReference type="OrthoDB" id="10248936at2759"/>
<reference evidence="5" key="1">
    <citation type="journal article" date="2012" name="MBio">
        <title>Comparative genome analysis of Trichophyton rubrum and related dermatophytes reveals candidate genes involved in infection.</title>
        <authorList>
            <person name="Martinez D.A."/>
            <person name="Oliver B.G."/>
            <person name="Graeser Y."/>
            <person name="Goldberg J.M."/>
            <person name="Li W."/>
            <person name="Martinez-Rossi N.M."/>
            <person name="Monod M."/>
            <person name="Shelest E."/>
            <person name="Barton R.C."/>
            <person name="Birch E."/>
            <person name="Brakhage A.A."/>
            <person name="Chen Z."/>
            <person name="Gurr S.J."/>
            <person name="Heiman D."/>
            <person name="Heitman J."/>
            <person name="Kosti I."/>
            <person name="Rossi A."/>
            <person name="Saif S."/>
            <person name="Samalova M."/>
            <person name="Saunders C.W."/>
            <person name="Shea T."/>
            <person name="Summerbell R.C."/>
            <person name="Xu J."/>
            <person name="Young S."/>
            <person name="Zeng Q."/>
            <person name="Birren B.W."/>
            <person name="Cuomo C.A."/>
            <person name="White T.C."/>
        </authorList>
    </citation>
    <scope>NUCLEOTIDE SEQUENCE [LARGE SCALE GENOMIC DNA]</scope>
    <source>
        <strain evidence="5">ATCC MYA-4605 / CBS 113480</strain>
    </source>
</reference>
<evidence type="ECO:0000256" key="2">
    <source>
        <dbReference type="PROSITE-ProRule" id="PRU01133"/>
    </source>
</evidence>
<dbReference type="PROSITE" id="PS01003">
    <property type="entry name" value="TCTP_2"/>
    <property type="match status" value="1"/>
</dbReference>
<keyword evidence="5" id="KW-1185">Reference proteome</keyword>
<evidence type="ECO:0000313" key="4">
    <source>
        <dbReference type="EMBL" id="EEQ28571.1"/>
    </source>
</evidence>
<dbReference type="InterPro" id="IPR018103">
    <property type="entry name" value="Translation_control_tumour_CS"/>
</dbReference>
<proteinExistence type="inferred from homology"/>
<dbReference type="EMBL" id="DS995710">
    <property type="protein sequence ID" value="EEQ28571.1"/>
    <property type="molecule type" value="Genomic_DNA"/>
</dbReference>
<sequence>MIIFKDVITDDEIISDAYKIQDKGILLEVDGRKVTKGSEKIELAGANPSAEEAEEADDDTSEVVIDIVDAFRLQQLSSFDKKGYTISLKAYMKSVVAKLKEQGKSEDEIKEFQTGAQEAAKKILGNFKDYEVFTGESMNPDGMLVLLNYREDGMTPYLTYWKHGLKEMKI</sequence>
<name>C5G1A8_ARTOC</name>
<dbReference type="STRING" id="554155.C5G1A8"/>
<gene>
    <name evidence="4" type="ORF">MCYG_08730</name>
</gene>
<accession>C5G1A8</accession>
<evidence type="ECO:0000313" key="5">
    <source>
        <dbReference type="Proteomes" id="UP000002035"/>
    </source>
</evidence>
<comment type="similarity">
    <text evidence="2">Belongs to the TCTP family.</text>
</comment>
<dbReference type="Gene3D" id="2.170.150.10">
    <property type="entry name" value="Metal Binding Protein, Guanine Nucleotide Exchange Factor, Chain A"/>
    <property type="match status" value="1"/>
</dbReference>
<dbReference type="FunFam" id="2.170.150.10:FF:000002">
    <property type="entry name" value="Translationally-controlled tumor protein homolog"/>
    <property type="match status" value="1"/>
</dbReference>
<protein>
    <recommendedName>
        <fullName evidence="1">Translationally-controlled tumor protein homolog</fullName>
    </recommendedName>
</protein>
<dbReference type="InterPro" id="IPR011323">
    <property type="entry name" value="Mss4/transl-control_tumour"/>
</dbReference>
<dbReference type="InterPro" id="IPR034737">
    <property type="entry name" value="TCTP"/>
</dbReference>
<dbReference type="PRINTS" id="PR01653">
    <property type="entry name" value="TCTPROTEIN"/>
</dbReference>
<organism evidence="4 5">
    <name type="scientific">Arthroderma otae (strain ATCC MYA-4605 / CBS 113480)</name>
    <name type="common">Microsporum canis</name>
    <dbReference type="NCBI Taxonomy" id="554155"/>
    <lineage>
        <taxon>Eukaryota</taxon>
        <taxon>Fungi</taxon>
        <taxon>Dikarya</taxon>
        <taxon>Ascomycota</taxon>
        <taxon>Pezizomycotina</taxon>
        <taxon>Eurotiomycetes</taxon>
        <taxon>Eurotiomycetidae</taxon>
        <taxon>Onygenales</taxon>
        <taxon>Arthrodermataceae</taxon>
        <taxon>Microsporum</taxon>
    </lineage>
</organism>
<dbReference type="SUPFAM" id="SSF51316">
    <property type="entry name" value="Mss4-like"/>
    <property type="match status" value="1"/>
</dbReference>
<evidence type="ECO:0000256" key="1">
    <source>
        <dbReference type="ARBA" id="ARBA00014759"/>
    </source>
</evidence>
<dbReference type="InterPro" id="IPR018105">
    <property type="entry name" value="Translational_control_tumour_p"/>
</dbReference>
<dbReference type="OMA" id="PYATVWA"/>
<dbReference type="eggNOG" id="KOG1727">
    <property type="taxonomic scope" value="Eukaryota"/>
</dbReference>
<dbReference type="HOGENOM" id="CLU_095877_0_1_1"/>
<feature type="domain" description="TCTP" evidence="3">
    <location>
        <begin position="1"/>
        <end position="170"/>
    </location>
</feature>
<dbReference type="PROSITE" id="PS51797">
    <property type="entry name" value="TCTP_3"/>
    <property type="match status" value="1"/>
</dbReference>
<dbReference type="GO" id="GO:0005509">
    <property type="term" value="F:calcium ion binding"/>
    <property type="evidence" value="ECO:0007669"/>
    <property type="project" value="TreeGrafter"/>
</dbReference>
<dbReference type="AlphaFoldDB" id="C5G1A8"/>
<dbReference type="InterPro" id="IPR011057">
    <property type="entry name" value="Mss4-like_sf"/>
</dbReference>
<dbReference type="GO" id="GO:0005737">
    <property type="term" value="C:cytoplasm"/>
    <property type="evidence" value="ECO:0007669"/>
    <property type="project" value="TreeGrafter"/>
</dbReference>
<dbReference type="RefSeq" id="XP_002842590.1">
    <property type="nucleotide sequence ID" value="XM_002842544.1"/>
</dbReference>